<dbReference type="PANTHER" id="PTHR37542">
    <property type="entry name" value="HELO DOMAIN-CONTAINING PROTEIN-RELATED"/>
    <property type="match status" value="1"/>
</dbReference>
<protein>
    <recommendedName>
        <fullName evidence="3">Protein kinase domain-containing protein</fullName>
    </recommendedName>
</protein>
<evidence type="ECO:0000313" key="2">
    <source>
        <dbReference type="Proteomes" id="UP000184356"/>
    </source>
</evidence>
<dbReference type="GeneID" id="63756583"/>
<dbReference type="InterPro" id="IPR011009">
    <property type="entry name" value="Kinase-like_dom_sf"/>
</dbReference>
<gene>
    <name evidence="1" type="ORF">ASPSYDRAFT_128707</name>
</gene>
<dbReference type="Gene3D" id="1.10.510.10">
    <property type="entry name" value="Transferase(Phosphotransferase) domain 1"/>
    <property type="match status" value="1"/>
</dbReference>
<dbReference type="SUPFAM" id="SSF56112">
    <property type="entry name" value="Protein kinase-like (PK-like)"/>
    <property type="match status" value="1"/>
</dbReference>
<accession>A0A1L9TQX5</accession>
<evidence type="ECO:0008006" key="3">
    <source>
        <dbReference type="Google" id="ProtNLM"/>
    </source>
</evidence>
<dbReference type="RefSeq" id="XP_040705574.1">
    <property type="nucleotide sequence ID" value="XM_040840510.1"/>
</dbReference>
<dbReference type="EMBL" id="KV878583">
    <property type="protein sequence ID" value="OJJ61768.1"/>
    <property type="molecule type" value="Genomic_DNA"/>
</dbReference>
<dbReference type="InterPro" id="IPR038305">
    <property type="entry name" value="HeLo_sf"/>
</dbReference>
<dbReference type="Gene3D" id="1.20.120.1020">
    <property type="entry name" value="Prion-inhibition and propagation, HeLo domain"/>
    <property type="match status" value="1"/>
</dbReference>
<dbReference type="AlphaFoldDB" id="A0A1L9TQX5"/>
<dbReference type="STRING" id="1036612.A0A1L9TQX5"/>
<sequence>MPLDSLSGNVVNMDQLTAAVTLFKSCLSSYRALSSAMPIAVETVEWEWDVLVRIELARFEIWGRTVGFLDEKSGREIQYLQVTEFADILQVEGAGSLVHDILKSLLQALDDFKSVAMEDEDKHPSLLATLETANDGLDKCLSASEQAHAARSLPSQVLTKYDTPTELDVFVKSGEVKNQHLALTAKSKQAILLSEDTPTKDFELSSTQFTGLPHEVDFDDDNPFSGSCTTARYISPDGSPHTVLIECQWPAPWDGTQIPKAELRRRNKIAALLMEASQLPRYEDTVCRVPECLGWFTFRGMNNGTGIELVGLASDVPPWVDATIPPYSLRKIMEQGYWAGNCRPSLNKRFSLARAVAQALYHLQCGGWLHRSLGGHQIIFFYDRESGNLRMDEPFLRGLTHSFSGQQIVERDQEVRHGLGWDLETVVETDVYRHPDLWTTNPRGYRPSDDIYSLGAVLFEIGMWRRVGPDVRQKEDVHLLRVARDALPAAAGEVYTQVVVDCLEGIQGEDSHEGDDGIGSQLLWKVLLPLEKLRV</sequence>
<organism evidence="1 2">
    <name type="scientific">Aspergillus sydowii CBS 593.65</name>
    <dbReference type="NCBI Taxonomy" id="1036612"/>
    <lineage>
        <taxon>Eukaryota</taxon>
        <taxon>Fungi</taxon>
        <taxon>Dikarya</taxon>
        <taxon>Ascomycota</taxon>
        <taxon>Pezizomycotina</taxon>
        <taxon>Eurotiomycetes</taxon>
        <taxon>Eurotiomycetidae</taxon>
        <taxon>Eurotiales</taxon>
        <taxon>Aspergillaceae</taxon>
        <taxon>Aspergillus</taxon>
        <taxon>Aspergillus subgen. Nidulantes</taxon>
    </lineage>
</organism>
<keyword evidence="2" id="KW-1185">Reference proteome</keyword>
<proteinExistence type="predicted"/>
<dbReference type="OrthoDB" id="1911848at2759"/>
<dbReference type="Proteomes" id="UP000184356">
    <property type="component" value="Unassembled WGS sequence"/>
</dbReference>
<dbReference type="PANTHER" id="PTHR37542:SF3">
    <property type="entry name" value="PRION-INHIBITION AND PROPAGATION HELO DOMAIN-CONTAINING PROTEIN"/>
    <property type="match status" value="1"/>
</dbReference>
<dbReference type="VEuPathDB" id="FungiDB:ASPSYDRAFT_128707"/>
<name>A0A1L9TQX5_9EURO</name>
<evidence type="ECO:0000313" key="1">
    <source>
        <dbReference type="EMBL" id="OJJ61768.1"/>
    </source>
</evidence>
<reference evidence="2" key="1">
    <citation type="journal article" date="2017" name="Genome Biol.">
        <title>Comparative genomics reveals high biological diversity and specific adaptations in the industrially and medically important fungal genus Aspergillus.</title>
        <authorList>
            <person name="de Vries R.P."/>
            <person name="Riley R."/>
            <person name="Wiebenga A."/>
            <person name="Aguilar-Osorio G."/>
            <person name="Amillis S."/>
            <person name="Uchima C.A."/>
            <person name="Anderluh G."/>
            <person name="Asadollahi M."/>
            <person name="Askin M."/>
            <person name="Barry K."/>
            <person name="Battaglia E."/>
            <person name="Bayram O."/>
            <person name="Benocci T."/>
            <person name="Braus-Stromeyer S.A."/>
            <person name="Caldana C."/>
            <person name="Canovas D."/>
            <person name="Cerqueira G.C."/>
            <person name="Chen F."/>
            <person name="Chen W."/>
            <person name="Choi C."/>
            <person name="Clum A."/>
            <person name="Dos Santos R.A."/>
            <person name="Damasio A.R."/>
            <person name="Diallinas G."/>
            <person name="Emri T."/>
            <person name="Fekete E."/>
            <person name="Flipphi M."/>
            <person name="Freyberg S."/>
            <person name="Gallo A."/>
            <person name="Gournas C."/>
            <person name="Habgood R."/>
            <person name="Hainaut M."/>
            <person name="Harispe M.L."/>
            <person name="Henrissat B."/>
            <person name="Hilden K.S."/>
            <person name="Hope R."/>
            <person name="Hossain A."/>
            <person name="Karabika E."/>
            <person name="Karaffa L."/>
            <person name="Karanyi Z."/>
            <person name="Krasevec N."/>
            <person name="Kuo A."/>
            <person name="Kusch H."/>
            <person name="LaButti K."/>
            <person name="Lagendijk E.L."/>
            <person name="Lapidus A."/>
            <person name="Levasseur A."/>
            <person name="Lindquist E."/>
            <person name="Lipzen A."/>
            <person name="Logrieco A.F."/>
            <person name="MacCabe A."/>
            <person name="Maekelae M.R."/>
            <person name="Malavazi I."/>
            <person name="Melin P."/>
            <person name="Meyer V."/>
            <person name="Mielnichuk N."/>
            <person name="Miskei M."/>
            <person name="Molnar A.P."/>
            <person name="Mule G."/>
            <person name="Ngan C.Y."/>
            <person name="Orejas M."/>
            <person name="Orosz E."/>
            <person name="Ouedraogo J.P."/>
            <person name="Overkamp K.M."/>
            <person name="Park H.-S."/>
            <person name="Perrone G."/>
            <person name="Piumi F."/>
            <person name="Punt P.J."/>
            <person name="Ram A.F."/>
            <person name="Ramon A."/>
            <person name="Rauscher S."/>
            <person name="Record E."/>
            <person name="Riano-Pachon D.M."/>
            <person name="Robert V."/>
            <person name="Roehrig J."/>
            <person name="Ruller R."/>
            <person name="Salamov A."/>
            <person name="Salih N.S."/>
            <person name="Samson R.A."/>
            <person name="Sandor E."/>
            <person name="Sanguinetti M."/>
            <person name="Schuetze T."/>
            <person name="Sepcic K."/>
            <person name="Shelest E."/>
            <person name="Sherlock G."/>
            <person name="Sophianopoulou V."/>
            <person name="Squina F.M."/>
            <person name="Sun H."/>
            <person name="Susca A."/>
            <person name="Todd R.B."/>
            <person name="Tsang A."/>
            <person name="Unkles S.E."/>
            <person name="van de Wiele N."/>
            <person name="van Rossen-Uffink D."/>
            <person name="Oliveira J.V."/>
            <person name="Vesth T.C."/>
            <person name="Visser J."/>
            <person name="Yu J.-H."/>
            <person name="Zhou M."/>
            <person name="Andersen M.R."/>
            <person name="Archer D.B."/>
            <person name="Baker S.E."/>
            <person name="Benoit I."/>
            <person name="Brakhage A.A."/>
            <person name="Braus G.H."/>
            <person name="Fischer R."/>
            <person name="Frisvad J.C."/>
            <person name="Goldman G.H."/>
            <person name="Houbraken J."/>
            <person name="Oakley B."/>
            <person name="Pocsi I."/>
            <person name="Scazzocchio C."/>
            <person name="Seiboth B."/>
            <person name="vanKuyk P.A."/>
            <person name="Wortman J."/>
            <person name="Dyer P.S."/>
            <person name="Grigoriev I.V."/>
        </authorList>
    </citation>
    <scope>NUCLEOTIDE SEQUENCE [LARGE SCALE GENOMIC DNA]</scope>
    <source>
        <strain evidence="2">CBS 593.65</strain>
    </source>
</reference>